<dbReference type="SUPFAM" id="SSF52540">
    <property type="entry name" value="P-loop containing nucleoside triphosphate hydrolases"/>
    <property type="match status" value="1"/>
</dbReference>
<dbReference type="GO" id="GO:0005525">
    <property type="term" value="F:GTP binding"/>
    <property type="evidence" value="ECO:0007669"/>
    <property type="project" value="UniProtKB-KW"/>
</dbReference>
<dbReference type="Pfam" id="PF09106">
    <property type="entry name" value="WHD_2nd_SelB"/>
    <property type="match status" value="1"/>
</dbReference>
<dbReference type="GO" id="GO:0001514">
    <property type="term" value="P:selenocysteine incorporation"/>
    <property type="evidence" value="ECO:0007669"/>
    <property type="project" value="InterPro"/>
</dbReference>
<dbReference type="Pfam" id="PF09107">
    <property type="entry name" value="WHD_3rd_SelB"/>
    <property type="match status" value="1"/>
</dbReference>
<dbReference type="PRINTS" id="PR00315">
    <property type="entry name" value="ELONGATNFCT"/>
</dbReference>
<dbReference type="PROSITE" id="PS51722">
    <property type="entry name" value="G_TR_2"/>
    <property type="match status" value="1"/>
</dbReference>
<evidence type="ECO:0000256" key="3">
    <source>
        <dbReference type="ARBA" id="ARBA00022490"/>
    </source>
</evidence>
<evidence type="ECO:0000256" key="2">
    <source>
        <dbReference type="ARBA" id="ARBA00015953"/>
    </source>
</evidence>
<evidence type="ECO:0000259" key="9">
    <source>
        <dbReference type="PROSITE" id="PS51722"/>
    </source>
</evidence>
<dbReference type="GO" id="GO:0003723">
    <property type="term" value="F:RNA binding"/>
    <property type="evidence" value="ECO:0007669"/>
    <property type="project" value="InterPro"/>
</dbReference>
<comment type="function">
    <text evidence="7">Translation factor necessary for the incorporation of selenocysteine into proteins. It probably replaces EF-Tu for the insertion of selenocysteine directed by the UGA codon. SelB binds GTP and GDP.</text>
</comment>
<dbReference type="SUPFAM" id="SSF46785">
    <property type="entry name" value="Winged helix' DNA-binding domain"/>
    <property type="match status" value="2"/>
</dbReference>
<evidence type="ECO:0000313" key="11">
    <source>
        <dbReference type="Proteomes" id="UP000051638"/>
    </source>
</evidence>
<dbReference type="Gene3D" id="1.10.10.2770">
    <property type="match status" value="1"/>
</dbReference>
<dbReference type="GO" id="GO:0003924">
    <property type="term" value="F:GTPase activity"/>
    <property type="evidence" value="ECO:0007669"/>
    <property type="project" value="InterPro"/>
</dbReference>
<dbReference type="InterPro" id="IPR009000">
    <property type="entry name" value="Transl_B-barrel_sf"/>
</dbReference>
<evidence type="ECO:0000313" key="10">
    <source>
        <dbReference type="EMBL" id="KRM94703.1"/>
    </source>
</evidence>
<sequence length="632" mass="69603">MEKVGQDQIIIATAGHVDHGKTTLIKALTGIETDTTALEKKRGLTINLGFAFFDLPHHQQVGIVDVPGHAKFLKNMIAGLSGVDLVLLVIDAAEGVMPQTREHLAIMSLLGIDNYIVVLSKIDTVDAEFRALAEDDVRSFLAEHHVSAPIIGVDAVSGKGLPQLIQVMDEKVSALKKAPDRGQPRLNVDRAFSIKGFGTIVTGTLLEGKVTNGMTLEVFPSGKKTKIRNIQVHDENMAEALPGTRTALNLANLKPNEIKRGDVLTVPDNIQPTWMLDVAFDLLPQADTDLVKLWRRVRVYLGAREIIARVVPLGESQPQVGQKNYLQLRLEEPVAVKKNDRYILRAYSPMPLLGGGKVLNPNPAKHRRFDETVLKQLTVQASGDPAAMVVNFLANYPQLGAPPATIADQLNLAPAKVKQLLQQLQQQQKISLSAGTAIEQQRLEQFEMALLQLLNQYHQQNPLQPGMPKSEISGHYQNLVPLKVLEAIFQHMQAAGKIRLAGAVVAAGDFKVQYNSQQKQAYQQLIAALKAKPLMPPNQADLIDHDNTKAAVLKALEGSEVIRLSEQNVMLATAYQAVVEQVTTYLQAHQTMTLAQFRDLTGASRKYGVLILEYMDKQGITQRQQNQRVLKR</sequence>
<dbReference type="InterPro" id="IPR005225">
    <property type="entry name" value="Small_GTP-bd"/>
</dbReference>
<dbReference type="InterPro" id="IPR057335">
    <property type="entry name" value="Beta-barrel_SelB"/>
</dbReference>
<dbReference type="Pfam" id="PF03144">
    <property type="entry name" value="GTP_EFTU_D2"/>
    <property type="match status" value="1"/>
</dbReference>
<protein>
    <recommendedName>
        <fullName evidence="2">Selenocysteine-specific elongation factor</fullName>
    </recommendedName>
    <alternativeName>
        <fullName evidence="8">SelB translation factor</fullName>
    </alternativeName>
</protein>
<dbReference type="Gene3D" id="1.10.10.10">
    <property type="entry name" value="Winged helix-like DNA-binding domain superfamily/Winged helix DNA-binding domain"/>
    <property type="match status" value="1"/>
</dbReference>
<evidence type="ECO:0000256" key="1">
    <source>
        <dbReference type="ARBA" id="ARBA00004496"/>
    </source>
</evidence>
<dbReference type="InterPro" id="IPR050055">
    <property type="entry name" value="EF-Tu_GTPase"/>
</dbReference>
<dbReference type="InterPro" id="IPR036388">
    <property type="entry name" value="WH-like_DNA-bd_sf"/>
</dbReference>
<dbReference type="NCBIfam" id="TIGR00231">
    <property type="entry name" value="small_GTP"/>
    <property type="match status" value="1"/>
</dbReference>
<gene>
    <name evidence="10" type="ORF">FC24_GL000271</name>
</gene>
<dbReference type="Gene3D" id="3.40.50.300">
    <property type="entry name" value="P-loop containing nucleotide triphosphate hydrolases"/>
    <property type="match status" value="1"/>
</dbReference>
<evidence type="ECO:0000256" key="7">
    <source>
        <dbReference type="ARBA" id="ARBA00025526"/>
    </source>
</evidence>
<dbReference type="InterPro" id="IPR036390">
    <property type="entry name" value="WH_DNA-bd_sf"/>
</dbReference>
<dbReference type="Pfam" id="PF25461">
    <property type="entry name" value="Beta-barrel_SelB"/>
    <property type="match status" value="1"/>
</dbReference>
<dbReference type="InterPro" id="IPR004161">
    <property type="entry name" value="EFTu-like_2"/>
</dbReference>
<dbReference type="STRING" id="1423796.FC24_GL000271"/>
<dbReference type="SUPFAM" id="SSF50465">
    <property type="entry name" value="EF-Tu/eEF-1alpha/eIF2-gamma C-terminal domain"/>
    <property type="match status" value="1"/>
</dbReference>
<feature type="domain" description="Tr-type G" evidence="9">
    <location>
        <begin position="6"/>
        <end position="176"/>
    </location>
</feature>
<dbReference type="InterPro" id="IPR015190">
    <property type="entry name" value="Elong_fac_SelB-wing-hlx_typ-2"/>
</dbReference>
<organism evidence="10 11">
    <name type="scientific">Loigolactobacillus rennini DSM 20253</name>
    <dbReference type="NCBI Taxonomy" id="1423796"/>
    <lineage>
        <taxon>Bacteria</taxon>
        <taxon>Bacillati</taxon>
        <taxon>Bacillota</taxon>
        <taxon>Bacilli</taxon>
        <taxon>Lactobacillales</taxon>
        <taxon>Lactobacillaceae</taxon>
        <taxon>Loigolactobacillus</taxon>
    </lineage>
</organism>
<dbReference type="InterPro" id="IPR009001">
    <property type="entry name" value="Transl_elong_EF1A/Init_IF2_C"/>
</dbReference>
<dbReference type="GO" id="GO:0003746">
    <property type="term" value="F:translation elongation factor activity"/>
    <property type="evidence" value="ECO:0007669"/>
    <property type="project" value="UniProtKB-KW"/>
</dbReference>
<evidence type="ECO:0000256" key="5">
    <source>
        <dbReference type="ARBA" id="ARBA00022917"/>
    </source>
</evidence>
<evidence type="ECO:0000256" key="4">
    <source>
        <dbReference type="ARBA" id="ARBA00022741"/>
    </source>
</evidence>
<dbReference type="InterPro" id="IPR000795">
    <property type="entry name" value="T_Tr_GTP-bd_dom"/>
</dbReference>
<keyword evidence="3" id="KW-0963">Cytoplasm</keyword>
<dbReference type="SUPFAM" id="SSF50447">
    <property type="entry name" value="Translation proteins"/>
    <property type="match status" value="1"/>
</dbReference>
<dbReference type="CDD" id="cd03696">
    <property type="entry name" value="SelB_II"/>
    <property type="match status" value="1"/>
</dbReference>
<accession>A0A0R2CSE6</accession>
<proteinExistence type="predicted"/>
<reference evidence="10 11" key="1">
    <citation type="journal article" date="2015" name="Genome Announc.">
        <title>Expanding the biotechnology potential of lactobacilli through comparative genomics of 213 strains and associated genera.</title>
        <authorList>
            <person name="Sun Z."/>
            <person name="Harris H.M."/>
            <person name="McCann A."/>
            <person name="Guo C."/>
            <person name="Argimon S."/>
            <person name="Zhang W."/>
            <person name="Yang X."/>
            <person name="Jeffery I.B."/>
            <person name="Cooney J.C."/>
            <person name="Kagawa T.F."/>
            <person name="Liu W."/>
            <person name="Song Y."/>
            <person name="Salvetti E."/>
            <person name="Wrobel A."/>
            <person name="Rasinkangas P."/>
            <person name="Parkhill J."/>
            <person name="Rea M.C."/>
            <person name="O'Sullivan O."/>
            <person name="Ritari J."/>
            <person name="Douillard F.P."/>
            <person name="Paul Ross R."/>
            <person name="Yang R."/>
            <person name="Briner A.E."/>
            <person name="Felis G.E."/>
            <person name="de Vos W.M."/>
            <person name="Barrangou R."/>
            <person name="Klaenhammer T.R."/>
            <person name="Caufield P.W."/>
            <person name="Cui Y."/>
            <person name="Zhang H."/>
            <person name="O'Toole P.W."/>
        </authorList>
    </citation>
    <scope>NUCLEOTIDE SEQUENCE [LARGE SCALE GENOMIC DNA]</scope>
    <source>
        <strain evidence="10 11">DSM 20253</strain>
    </source>
</reference>
<evidence type="ECO:0000256" key="6">
    <source>
        <dbReference type="ARBA" id="ARBA00023134"/>
    </source>
</evidence>
<dbReference type="PANTHER" id="PTHR43721:SF22">
    <property type="entry name" value="ELONGATION FACTOR TU, MITOCHONDRIAL"/>
    <property type="match status" value="1"/>
</dbReference>
<dbReference type="InterPro" id="IPR027417">
    <property type="entry name" value="P-loop_NTPase"/>
</dbReference>
<dbReference type="AlphaFoldDB" id="A0A0R2CSE6"/>
<comment type="caution">
    <text evidence="10">The sequence shown here is derived from an EMBL/GenBank/DDBJ whole genome shotgun (WGS) entry which is preliminary data.</text>
</comment>
<keyword evidence="10" id="KW-0251">Elongation factor</keyword>
<keyword evidence="6" id="KW-0342">GTP-binding</keyword>
<dbReference type="Gene3D" id="2.40.30.10">
    <property type="entry name" value="Translation factors"/>
    <property type="match status" value="1"/>
</dbReference>
<dbReference type="PANTHER" id="PTHR43721">
    <property type="entry name" value="ELONGATION FACTOR TU-RELATED"/>
    <property type="match status" value="1"/>
</dbReference>
<keyword evidence="11" id="KW-1185">Reference proteome</keyword>
<dbReference type="EMBL" id="AYYI01000087">
    <property type="protein sequence ID" value="KRM94703.1"/>
    <property type="molecule type" value="Genomic_DNA"/>
</dbReference>
<dbReference type="GO" id="GO:0005829">
    <property type="term" value="C:cytosol"/>
    <property type="evidence" value="ECO:0007669"/>
    <property type="project" value="TreeGrafter"/>
</dbReference>
<dbReference type="InterPro" id="IPR004535">
    <property type="entry name" value="Transl_elong_SelB"/>
</dbReference>
<dbReference type="OrthoDB" id="9804504at2"/>
<dbReference type="NCBIfam" id="TIGR00475">
    <property type="entry name" value="selB"/>
    <property type="match status" value="1"/>
</dbReference>
<keyword evidence="5" id="KW-0648">Protein biosynthesis</keyword>
<dbReference type="RefSeq" id="WP_057874711.1">
    <property type="nucleotide sequence ID" value="NZ_AYYI01000087.1"/>
</dbReference>
<dbReference type="PATRIC" id="fig|1423796.3.peg.282"/>
<dbReference type="Proteomes" id="UP000051638">
    <property type="component" value="Unassembled WGS sequence"/>
</dbReference>
<comment type="subcellular location">
    <subcellularLocation>
        <location evidence="1">Cytoplasm</location>
    </subcellularLocation>
</comment>
<keyword evidence="4" id="KW-0547">Nucleotide-binding</keyword>
<dbReference type="CDD" id="cd04171">
    <property type="entry name" value="SelB"/>
    <property type="match status" value="1"/>
</dbReference>
<dbReference type="CDD" id="cd15491">
    <property type="entry name" value="selB_III"/>
    <property type="match status" value="1"/>
</dbReference>
<evidence type="ECO:0000256" key="8">
    <source>
        <dbReference type="ARBA" id="ARBA00031615"/>
    </source>
</evidence>
<name>A0A0R2CSE6_9LACO</name>
<dbReference type="InterPro" id="IPR015191">
    <property type="entry name" value="SelB_WHD4"/>
</dbReference>
<dbReference type="Pfam" id="PF00009">
    <property type="entry name" value="GTP_EFTU"/>
    <property type="match status" value="1"/>
</dbReference>